<accession>A0ABR3ZTC5</accession>
<evidence type="ECO:0000313" key="3">
    <source>
        <dbReference type="Proteomes" id="UP001590950"/>
    </source>
</evidence>
<sequence length="606" mass="67648">MVRMPKTPKPPSSKAARIATEPFPLRPKAQSVVDKTPKQSSTPITYGVENLVRDTSGPRILEDRWEVPSTKLDDDHVADIRIFARDLHQSLEGAFPPKSCPYTSVYVLLLQWEADDIGVKEEISQLRRVFRNQFNFDVENWYIPSSNSFHSLQDKIYQFQKAHQSRLELLIVYYGGHAEADTSRGRSIWHANSNAKPSLDWFNIQPLLLTAKPNVLIILDCCYAANAVRDTTEGPSKEILAACARENQTPGADPHSFTSVLVKELQEFGHTSFTVSMLYSRLMTRRGTLKSTPIYVPLSDIGGSSITLCPVPKDLNPVAHELPCPVTPLTAPDCQEGVMSATPSPSNSLLPPNPDLPLVKPETRVLLSISVSQEVKHSLAEWVSWLTNDAPWDVTKVEVQVKSIYKSHSTLVLVSIPIIGWNRLRRTSAYRFIGFTESEDLLANDEPKTPPGMITRRQKRKPNINQVDNGLMEQLVSKKAKRLPEAFTETIPESLTPPLSTPSRTRGLGRLRKSTADVTPHHPRRFQVSSPQYSPLSTIDAKGTRRSRYRPASQPQSPEERMLLAQKSQLGMDWQPTIPTQVTNEAVGLPGGELAMADRRNEVPAA</sequence>
<gene>
    <name evidence="2" type="ORF">N7G274_010520</name>
</gene>
<feature type="region of interest" description="Disordered" evidence="1">
    <location>
        <begin position="514"/>
        <end position="560"/>
    </location>
</feature>
<feature type="region of interest" description="Disordered" evidence="1">
    <location>
        <begin position="443"/>
        <end position="469"/>
    </location>
</feature>
<name>A0ABR3ZTC5_9LECA</name>
<feature type="region of interest" description="Disordered" evidence="1">
    <location>
        <begin position="1"/>
        <end position="43"/>
    </location>
</feature>
<keyword evidence="3" id="KW-1185">Reference proteome</keyword>
<organism evidence="2 3">
    <name type="scientific">Stereocaulon virgatum</name>
    <dbReference type="NCBI Taxonomy" id="373712"/>
    <lineage>
        <taxon>Eukaryota</taxon>
        <taxon>Fungi</taxon>
        <taxon>Dikarya</taxon>
        <taxon>Ascomycota</taxon>
        <taxon>Pezizomycotina</taxon>
        <taxon>Lecanoromycetes</taxon>
        <taxon>OSLEUM clade</taxon>
        <taxon>Lecanoromycetidae</taxon>
        <taxon>Lecanorales</taxon>
        <taxon>Lecanorineae</taxon>
        <taxon>Stereocaulaceae</taxon>
        <taxon>Stereocaulon</taxon>
    </lineage>
</organism>
<proteinExistence type="predicted"/>
<reference evidence="2 3" key="1">
    <citation type="submission" date="2024-09" db="EMBL/GenBank/DDBJ databases">
        <title>Rethinking Asexuality: The Enigmatic Case of Functional Sexual Genes in Lepraria (Stereocaulaceae).</title>
        <authorList>
            <person name="Doellman M."/>
            <person name="Sun Y."/>
            <person name="Barcenas-Pena A."/>
            <person name="Lumbsch H.T."/>
            <person name="Grewe F."/>
        </authorList>
    </citation>
    <scope>NUCLEOTIDE SEQUENCE [LARGE SCALE GENOMIC DNA]</scope>
    <source>
        <strain evidence="2 3">Mercado 3170</strain>
    </source>
</reference>
<feature type="compositionally biased region" description="Polar residues" evidence="1">
    <location>
        <begin position="527"/>
        <end position="537"/>
    </location>
</feature>
<dbReference type="EMBL" id="JBEFKJ010000052">
    <property type="protein sequence ID" value="KAL2036725.1"/>
    <property type="molecule type" value="Genomic_DNA"/>
</dbReference>
<evidence type="ECO:0000313" key="2">
    <source>
        <dbReference type="EMBL" id="KAL2036725.1"/>
    </source>
</evidence>
<evidence type="ECO:0000256" key="1">
    <source>
        <dbReference type="SAM" id="MobiDB-lite"/>
    </source>
</evidence>
<protein>
    <submittedName>
        <fullName evidence="2">Uncharacterized protein</fullName>
    </submittedName>
</protein>
<comment type="caution">
    <text evidence="2">The sequence shown here is derived from an EMBL/GenBank/DDBJ whole genome shotgun (WGS) entry which is preliminary data.</text>
</comment>
<dbReference type="Proteomes" id="UP001590950">
    <property type="component" value="Unassembled WGS sequence"/>
</dbReference>